<comment type="caution">
    <text evidence="8">The sequence shown here is derived from an EMBL/GenBank/DDBJ whole genome shotgun (WGS) entry which is preliminary data.</text>
</comment>
<evidence type="ECO:0000256" key="5">
    <source>
        <dbReference type="SAM" id="MobiDB-lite"/>
    </source>
</evidence>
<feature type="transmembrane region" description="Helical" evidence="6">
    <location>
        <begin position="321"/>
        <end position="338"/>
    </location>
</feature>
<evidence type="ECO:0000256" key="3">
    <source>
        <dbReference type="ARBA" id="ARBA00022989"/>
    </source>
</evidence>
<protein>
    <recommendedName>
        <fullName evidence="7">Ubiquitin-like domain-containing protein</fullName>
    </recommendedName>
</protein>
<organism evidence="8 9">
    <name type="scientific">Coemansia guatemalensis</name>
    <dbReference type="NCBI Taxonomy" id="2761395"/>
    <lineage>
        <taxon>Eukaryota</taxon>
        <taxon>Fungi</taxon>
        <taxon>Fungi incertae sedis</taxon>
        <taxon>Zoopagomycota</taxon>
        <taxon>Kickxellomycotina</taxon>
        <taxon>Kickxellomycetes</taxon>
        <taxon>Kickxellales</taxon>
        <taxon>Kickxellaceae</taxon>
        <taxon>Coemansia</taxon>
    </lineage>
</organism>
<keyword evidence="2 6" id="KW-0812">Transmembrane</keyword>
<dbReference type="Gene3D" id="3.10.20.90">
    <property type="entry name" value="Phosphatidylinositol 3-kinase Catalytic Subunit, Chain A, domain 1"/>
    <property type="match status" value="1"/>
</dbReference>
<evidence type="ECO:0000313" key="9">
    <source>
        <dbReference type="Proteomes" id="UP001140094"/>
    </source>
</evidence>
<sequence length="397" mass="42553">MAEGSSVRAELLIRSPSVDTPADFSIRASMEQTISEVKAAIEREHSQSPSSRDMRIIWKGRILQDTVSVRKICENESTGECCLQQTLHFVVGMPMSPRSPIHQQQTTSSDAKPVPDIATSSAASAEGAHIRRGATAALPTVVPLSNRFQYVLVDGVPYLMELRPPVSTHSNIMQQLTAPPILNRYGAATTTHGMRAASPGHIPGPAGARAFSQLYDRAMARTHEAGLHGSRLHQGADAQAARPPGTAGGAGAGIGAVAAQPAVPAPGEGAEVRRREAANAVPLADLLRGFGFSTVWSFFLMVLRLLLLVVVLAHDASMERLFALVCVIAIVAALRSSWVHRHMQWLNDFNRGAAQPSAEQHERPREYSALEKARALVIALFTSLVPSEPFQIPAADA</sequence>
<accession>A0A9W8HYA3</accession>
<comment type="subcellular location">
    <subcellularLocation>
        <location evidence="1">Membrane</location>
    </subcellularLocation>
</comment>
<evidence type="ECO:0000256" key="4">
    <source>
        <dbReference type="ARBA" id="ARBA00023136"/>
    </source>
</evidence>
<keyword evidence="3 6" id="KW-1133">Transmembrane helix</keyword>
<dbReference type="InterPro" id="IPR000626">
    <property type="entry name" value="Ubiquitin-like_dom"/>
</dbReference>
<dbReference type="SUPFAM" id="SSF54236">
    <property type="entry name" value="Ubiquitin-like"/>
    <property type="match status" value="1"/>
</dbReference>
<proteinExistence type="predicted"/>
<evidence type="ECO:0000256" key="6">
    <source>
        <dbReference type="SAM" id="Phobius"/>
    </source>
</evidence>
<feature type="region of interest" description="Disordered" evidence="5">
    <location>
        <begin position="226"/>
        <end position="247"/>
    </location>
</feature>
<keyword evidence="4 6" id="KW-0472">Membrane</keyword>
<evidence type="ECO:0000256" key="2">
    <source>
        <dbReference type="ARBA" id="ARBA00022692"/>
    </source>
</evidence>
<reference evidence="8" key="1">
    <citation type="submission" date="2022-07" db="EMBL/GenBank/DDBJ databases">
        <title>Phylogenomic reconstructions and comparative analyses of Kickxellomycotina fungi.</title>
        <authorList>
            <person name="Reynolds N.K."/>
            <person name="Stajich J.E."/>
            <person name="Barry K."/>
            <person name="Grigoriev I.V."/>
            <person name="Crous P."/>
            <person name="Smith M.E."/>
        </authorList>
    </citation>
    <scope>NUCLEOTIDE SEQUENCE</scope>
    <source>
        <strain evidence="8">NRRL 1565</strain>
    </source>
</reference>
<dbReference type="EMBL" id="JANBUO010000035">
    <property type="protein sequence ID" value="KAJ2808609.1"/>
    <property type="molecule type" value="Genomic_DNA"/>
</dbReference>
<evidence type="ECO:0000313" key="8">
    <source>
        <dbReference type="EMBL" id="KAJ2808609.1"/>
    </source>
</evidence>
<dbReference type="InterPro" id="IPR029071">
    <property type="entry name" value="Ubiquitin-like_domsf"/>
</dbReference>
<keyword evidence="9" id="KW-1185">Reference proteome</keyword>
<dbReference type="PROSITE" id="PS50053">
    <property type="entry name" value="UBIQUITIN_2"/>
    <property type="match status" value="1"/>
</dbReference>
<dbReference type="OrthoDB" id="21589at2759"/>
<dbReference type="AlphaFoldDB" id="A0A9W8HYA3"/>
<feature type="domain" description="Ubiquitin-like" evidence="7">
    <location>
        <begin position="9"/>
        <end position="71"/>
    </location>
</feature>
<dbReference type="GO" id="GO:0016020">
    <property type="term" value="C:membrane"/>
    <property type="evidence" value="ECO:0007669"/>
    <property type="project" value="UniProtKB-SubCell"/>
</dbReference>
<feature type="transmembrane region" description="Helical" evidence="6">
    <location>
        <begin position="295"/>
        <end position="314"/>
    </location>
</feature>
<gene>
    <name evidence="8" type="ORF">H4R20_000768</name>
</gene>
<dbReference type="PANTHER" id="PTHR12943:SF27">
    <property type="entry name" value="HOMOCYSTEINE-INDUCED ENDOPLASMIC RETICULUM PROTEIN, ISOFORM A"/>
    <property type="match status" value="1"/>
</dbReference>
<dbReference type="Proteomes" id="UP001140094">
    <property type="component" value="Unassembled WGS sequence"/>
</dbReference>
<evidence type="ECO:0000256" key="1">
    <source>
        <dbReference type="ARBA" id="ARBA00004370"/>
    </source>
</evidence>
<name>A0A9W8HYA3_9FUNG</name>
<dbReference type="InterPro" id="IPR039751">
    <property type="entry name" value="HERPUD1/2"/>
</dbReference>
<dbReference type="PANTHER" id="PTHR12943">
    <property type="entry name" value="HOMOCYSTEINE-RESPONSIVE ENDOPLASMIC RETICULUM-RESIDENT UNIQUITIN-LIKE DOMAIN HERPUD PROTEIN FAMILY MEMBER"/>
    <property type="match status" value="1"/>
</dbReference>
<evidence type="ECO:0000259" key="7">
    <source>
        <dbReference type="PROSITE" id="PS50053"/>
    </source>
</evidence>
<dbReference type="GO" id="GO:0030968">
    <property type="term" value="P:endoplasmic reticulum unfolded protein response"/>
    <property type="evidence" value="ECO:0007669"/>
    <property type="project" value="TreeGrafter"/>
</dbReference>